<comment type="caution">
    <text evidence="1">The sequence shown here is derived from an EMBL/GenBank/DDBJ whole genome shotgun (WGS) entry which is preliminary data.</text>
</comment>
<evidence type="ECO:0000313" key="2">
    <source>
        <dbReference type="Proteomes" id="UP000324800"/>
    </source>
</evidence>
<name>A0A5J4V7J1_9EUKA</name>
<organism evidence="1 2">
    <name type="scientific">Streblomastix strix</name>
    <dbReference type="NCBI Taxonomy" id="222440"/>
    <lineage>
        <taxon>Eukaryota</taxon>
        <taxon>Metamonada</taxon>
        <taxon>Preaxostyla</taxon>
        <taxon>Oxymonadida</taxon>
        <taxon>Streblomastigidae</taxon>
        <taxon>Streblomastix</taxon>
    </lineage>
</organism>
<dbReference type="AlphaFoldDB" id="A0A5J4V7J1"/>
<sequence>MGVQQLGAQRSCDRGSVGQSSSFLQSYILCAEKEREMAEFHRLSDIKSTDLSGIIQDRRCERDQRFAPSLRLCNQSGSSPNISSNCCSNLTKAISSFLLRKEEFLCNSSICNALDKGILGNIVMTNCGREVRTGTNANILITRKAMQHNQLDIVFDKREQKIDYNEAERELQTGFDGMLCQGKKVSRYSWRNQIYRNTANTTSASLKDNSTTNLSKCKDERMEQLNKIEANTATRIQLQHMIGTDTQDDGQGCSTAFQQQVGNDGMGLMENNVPDKLQPMRTGCYPSSIETILADYIAHESRRNNDQIRQLNQCVLHQQMPCSSTSIGNTRLNFASGQDEQMDTEGKIHSRNPKQSFRQLIKDCSIEILLFSKICSIEDLRSIRNQVILGCICNKIKQITSSVLQLQVRQVGNGDRRTFNTLDQQDTASFLTITLNVKNNQENMKGYGRVCDCNCNGMAGLSMVHGIVINDSSQDISWIEPGGVDTRLQDDQESLIPSAGRCLSLQSELQLGELLFRYLLNQRGLQQSVEQIVIDNWKFQWRRHVSALSKLVDNLKQHITE</sequence>
<evidence type="ECO:0000313" key="1">
    <source>
        <dbReference type="EMBL" id="KAA6378115.1"/>
    </source>
</evidence>
<reference evidence="1 2" key="1">
    <citation type="submission" date="2019-03" db="EMBL/GenBank/DDBJ databases">
        <title>Single cell metagenomics reveals metabolic interactions within the superorganism composed of flagellate Streblomastix strix and complex community of Bacteroidetes bacteria on its surface.</title>
        <authorList>
            <person name="Treitli S.C."/>
            <person name="Kolisko M."/>
            <person name="Husnik F."/>
            <person name="Keeling P."/>
            <person name="Hampl V."/>
        </authorList>
    </citation>
    <scope>NUCLEOTIDE SEQUENCE [LARGE SCALE GENOMIC DNA]</scope>
    <source>
        <strain evidence="1">ST1C</strain>
    </source>
</reference>
<accession>A0A5J4V7J1</accession>
<proteinExistence type="predicted"/>
<protein>
    <submittedName>
        <fullName evidence="1">Uncharacterized protein</fullName>
    </submittedName>
</protein>
<dbReference type="Proteomes" id="UP000324800">
    <property type="component" value="Unassembled WGS sequence"/>
</dbReference>
<gene>
    <name evidence="1" type="ORF">EZS28_026357</name>
</gene>
<dbReference type="EMBL" id="SNRW01009364">
    <property type="protein sequence ID" value="KAA6378115.1"/>
    <property type="molecule type" value="Genomic_DNA"/>
</dbReference>